<evidence type="ECO:0000313" key="10">
    <source>
        <dbReference type="EMBL" id="PIS15251.1"/>
    </source>
</evidence>
<comment type="catalytic activity">
    <reaction evidence="7 8">
        <text>L-threonylcarbamoyladenylate + adenosine(37) in tRNA = N(6)-L-threonylcarbamoyladenosine(37) in tRNA + AMP + H(+)</text>
        <dbReference type="Rhea" id="RHEA:37059"/>
        <dbReference type="Rhea" id="RHEA-COMP:10162"/>
        <dbReference type="Rhea" id="RHEA-COMP:10163"/>
        <dbReference type="ChEBI" id="CHEBI:15378"/>
        <dbReference type="ChEBI" id="CHEBI:73682"/>
        <dbReference type="ChEBI" id="CHEBI:74411"/>
        <dbReference type="ChEBI" id="CHEBI:74418"/>
        <dbReference type="ChEBI" id="CHEBI:456215"/>
        <dbReference type="EC" id="2.3.1.234"/>
    </reaction>
</comment>
<comment type="caution">
    <text evidence="10">The sequence shown here is derived from an EMBL/GenBank/DDBJ whole genome shotgun (WGS) entry which is preliminary data.</text>
</comment>
<proteinExistence type="inferred from homology"/>
<comment type="caution">
    <text evidence="8">Lacks conserved residue(s) required for the propagation of feature annotation.</text>
</comment>
<name>A0A2H0WRK7_9BACT</name>
<dbReference type="EC" id="2.3.1.234" evidence="8"/>
<feature type="binding site" evidence="8">
    <location>
        <position position="112"/>
    </location>
    <ligand>
        <name>Fe cation</name>
        <dbReference type="ChEBI" id="CHEBI:24875"/>
    </ligand>
</feature>
<dbReference type="AlphaFoldDB" id="A0A2H0WRK7"/>
<evidence type="ECO:0000256" key="4">
    <source>
        <dbReference type="ARBA" id="ARBA00022723"/>
    </source>
</evidence>
<keyword evidence="6 8" id="KW-0012">Acyltransferase</keyword>
<dbReference type="Pfam" id="PF00814">
    <property type="entry name" value="TsaD"/>
    <property type="match status" value="1"/>
</dbReference>
<reference evidence="11" key="1">
    <citation type="submission" date="2017-09" db="EMBL/GenBank/DDBJ databases">
        <title>Depth-based differentiation of microbial function through sediment-hosted aquifers and enrichment of novel symbionts in the deep terrestrial subsurface.</title>
        <authorList>
            <person name="Probst A.J."/>
            <person name="Ladd B."/>
            <person name="Jarett J.K."/>
            <person name="Geller-Mcgrath D.E."/>
            <person name="Sieber C.M.K."/>
            <person name="Emerson J.B."/>
            <person name="Anantharaman K."/>
            <person name="Thomas B.C."/>
            <person name="Malmstrom R."/>
            <person name="Stieglmeier M."/>
            <person name="Klingl A."/>
            <person name="Woyke T."/>
            <person name="Ryan C.M."/>
            <person name="Banfield J.F."/>
        </authorList>
    </citation>
    <scope>NUCLEOTIDE SEQUENCE [LARGE SCALE GENOMIC DNA]</scope>
</reference>
<comment type="similarity">
    <text evidence="8">Belongs to the KAE1 / TsaD family.</text>
</comment>
<comment type="function">
    <text evidence="8">Required for the formation of a threonylcarbamoyl group on adenosine at position 37 (t(6)A37) in tRNAs that read codons beginning with adenine. Is involved in the transfer of the threonylcarbamoyl moiety of threonylcarbamoyl-AMP (TC-AMP) to the N6 group of A37, together with TsaE and TsaB. TsaD likely plays a direct catalytic role in this reaction.</text>
</comment>
<keyword evidence="2 8" id="KW-0808">Transferase</keyword>
<feature type="binding site" evidence="8">
    <location>
        <position position="316"/>
    </location>
    <ligand>
        <name>Fe cation</name>
        <dbReference type="ChEBI" id="CHEBI:24875"/>
    </ligand>
</feature>
<dbReference type="GO" id="GO:0061711">
    <property type="term" value="F:tRNA N(6)-L-threonylcarbamoyladenine synthase activity"/>
    <property type="evidence" value="ECO:0007669"/>
    <property type="project" value="UniProtKB-EC"/>
</dbReference>
<dbReference type="NCBIfam" id="TIGR03723">
    <property type="entry name" value="T6A_TsaD_YgjD"/>
    <property type="match status" value="1"/>
</dbReference>
<feature type="binding site" evidence="8">
    <location>
        <position position="116"/>
    </location>
    <ligand>
        <name>Fe cation</name>
        <dbReference type="ChEBI" id="CHEBI:24875"/>
    </ligand>
</feature>
<feature type="binding site" evidence="8">
    <location>
        <begin position="146"/>
        <end position="150"/>
    </location>
    <ligand>
        <name>substrate</name>
    </ligand>
</feature>
<keyword evidence="4 8" id="KW-0479">Metal-binding</keyword>
<accession>A0A2H0WRK7</accession>
<dbReference type="HAMAP" id="MF_01445">
    <property type="entry name" value="TsaD"/>
    <property type="match status" value="1"/>
</dbReference>
<comment type="cofactor">
    <cofactor evidence="8">
        <name>Fe(2+)</name>
        <dbReference type="ChEBI" id="CHEBI:29033"/>
    </cofactor>
    <text evidence="8">Binds 1 Fe(2+) ion per subunit.</text>
</comment>
<feature type="domain" description="Gcp-like" evidence="9">
    <location>
        <begin position="26"/>
        <end position="322"/>
    </location>
</feature>
<dbReference type="PRINTS" id="PR00789">
    <property type="entry name" value="OSIALOPTASE"/>
</dbReference>
<dbReference type="GO" id="GO:0005506">
    <property type="term" value="F:iron ion binding"/>
    <property type="evidence" value="ECO:0007669"/>
    <property type="project" value="UniProtKB-UniRule"/>
</dbReference>
<evidence type="ECO:0000256" key="6">
    <source>
        <dbReference type="ARBA" id="ARBA00023315"/>
    </source>
</evidence>
<keyword evidence="1 8" id="KW-0963">Cytoplasm</keyword>
<dbReference type="FunFam" id="3.30.420.40:FF:000040">
    <property type="entry name" value="tRNA N6-adenosine threonylcarbamoyltransferase"/>
    <property type="match status" value="1"/>
</dbReference>
<evidence type="ECO:0000256" key="1">
    <source>
        <dbReference type="ARBA" id="ARBA00022490"/>
    </source>
</evidence>
<dbReference type="PANTHER" id="PTHR11735">
    <property type="entry name" value="TRNA N6-ADENOSINE THREONYLCARBAMOYLTRANSFERASE"/>
    <property type="match status" value="1"/>
</dbReference>
<evidence type="ECO:0000256" key="3">
    <source>
        <dbReference type="ARBA" id="ARBA00022694"/>
    </source>
</evidence>
<evidence type="ECO:0000256" key="2">
    <source>
        <dbReference type="ARBA" id="ARBA00022679"/>
    </source>
</evidence>
<dbReference type="InterPro" id="IPR017861">
    <property type="entry name" value="KAE1/TsaD"/>
</dbReference>
<dbReference type="PANTHER" id="PTHR11735:SF6">
    <property type="entry name" value="TRNA N6-ADENOSINE THREONYLCARBAMOYLTRANSFERASE, MITOCHONDRIAL"/>
    <property type="match status" value="1"/>
</dbReference>
<evidence type="ECO:0000256" key="5">
    <source>
        <dbReference type="ARBA" id="ARBA00023004"/>
    </source>
</evidence>
<dbReference type="Proteomes" id="UP000231282">
    <property type="component" value="Unassembled WGS sequence"/>
</dbReference>
<dbReference type="InterPro" id="IPR043129">
    <property type="entry name" value="ATPase_NBD"/>
</dbReference>
<dbReference type="GO" id="GO:0002949">
    <property type="term" value="P:tRNA threonylcarbamoyladenosine modification"/>
    <property type="evidence" value="ECO:0007669"/>
    <property type="project" value="UniProtKB-UniRule"/>
</dbReference>
<feature type="binding site" evidence="8">
    <location>
        <position position="287"/>
    </location>
    <ligand>
        <name>substrate</name>
    </ligand>
</feature>
<dbReference type="EMBL" id="PEZH01000016">
    <property type="protein sequence ID" value="PIS15251.1"/>
    <property type="molecule type" value="Genomic_DNA"/>
</dbReference>
<dbReference type="Gene3D" id="3.30.420.40">
    <property type="match status" value="2"/>
</dbReference>
<dbReference type="SUPFAM" id="SSF53067">
    <property type="entry name" value="Actin-like ATPase domain"/>
    <property type="match status" value="2"/>
</dbReference>
<evidence type="ECO:0000256" key="7">
    <source>
        <dbReference type="ARBA" id="ARBA00048117"/>
    </source>
</evidence>
<protein>
    <recommendedName>
        <fullName evidence="8">tRNA N6-adenosine threonylcarbamoyltransferase</fullName>
        <ecNumber evidence="8">2.3.1.234</ecNumber>
    </recommendedName>
    <alternativeName>
        <fullName evidence="8">N6-L-threonylcarbamoyladenine synthase</fullName>
        <shortName evidence="8">t(6)A synthase</shortName>
    </alternativeName>
    <alternativeName>
        <fullName evidence="8">t(6)A37 threonylcarbamoyladenosine biosynthesis protein TsaD</fullName>
    </alternativeName>
    <alternativeName>
        <fullName evidence="8">tRNA threonylcarbamoyladenosine biosynthesis protein TsaD</fullName>
    </alternativeName>
</protein>
<dbReference type="GO" id="GO:0005737">
    <property type="term" value="C:cytoplasm"/>
    <property type="evidence" value="ECO:0007669"/>
    <property type="project" value="UniProtKB-SubCell"/>
</dbReference>
<keyword evidence="5 8" id="KW-0408">Iron</keyword>
<feature type="binding site" evidence="8">
    <location>
        <position position="179"/>
    </location>
    <ligand>
        <name>substrate</name>
    </ligand>
</feature>
<evidence type="ECO:0000313" key="11">
    <source>
        <dbReference type="Proteomes" id="UP000231282"/>
    </source>
</evidence>
<sequence>MKREPIILSIETSCDETAAAVTLGRQILSNVVWSQIAIHRPWGGVVPSLAKRAHQEHIDEVVNTAIKPVNWQKIDAVAVTAGPGLAIALEVGIKKAKEIAEKYKKPLIAVDHMEGHLLSSLAKNFKFHPANGGANFKLEFPALGLLVSGGHTELVLVKEIGQYQILGQTLDDAAGEAFDKVAKMLGLGYPGGPIISQLAEGGDEAKFDLPVPMVRSQSLNFSFSGLKTACLYKLKEIPHKRRDEQFIKDFAASFQSALVQSIVLKLKKAIERYHPQQVLLGGGVINNLALLQQIKQVARQYQVSVLVPYSKKLLTDNAAMIGVAAYYKFKRKEFVKNINKLDRKPNLSLEEYLFL</sequence>
<feature type="binding site" evidence="8">
    <location>
        <position position="192"/>
    </location>
    <ligand>
        <name>substrate</name>
    </ligand>
</feature>
<dbReference type="InterPro" id="IPR022450">
    <property type="entry name" value="TsaD"/>
</dbReference>
<keyword evidence="3 8" id="KW-0819">tRNA processing</keyword>
<comment type="subcellular location">
    <subcellularLocation>
        <location evidence="8">Cytoplasm</location>
    </subcellularLocation>
</comment>
<dbReference type="InterPro" id="IPR000905">
    <property type="entry name" value="Gcp-like_dom"/>
</dbReference>
<dbReference type="CDD" id="cd24133">
    <property type="entry name" value="ASKHA_NBD_TsaD_bac"/>
    <property type="match status" value="1"/>
</dbReference>
<dbReference type="FunFam" id="3.30.420.40:FF:000012">
    <property type="entry name" value="tRNA N6-adenosine threonylcarbamoyltransferase"/>
    <property type="match status" value="1"/>
</dbReference>
<evidence type="ECO:0000259" key="9">
    <source>
        <dbReference type="Pfam" id="PF00814"/>
    </source>
</evidence>
<organism evidence="10 11">
    <name type="scientific">Candidatus Shapirobacteria bacterium CG09_land_8_20_14_0_10_38_17</name>
    <dbReference type="NCBI Taxonomy" id="1974884"/>
    <lineage>
        <taxon>Bacteria</taxon>
        <taxon>Candidatus Shapironibacteriota</taxon>
    </lineage>
</organism>
<dbReference type="NCBIfam" id="TIGR00329">
    <property type="entry name" value="gcp_kae1"/>
    <property type="match status" value="1"/>
</dbReference>
<evidence type="ECO:0000256" key="8">
    <source>
        <dbReference type="HAMAP-Rule" id="MF_01445"/>
    </source>
</evidence>
<gene>
    <name evidence="8 10" type="primary">tsaD</name>
    <name evidence="10" type="ORF">COT63_00915</name>
</gene>